<proteinExistence type="predicted"/>
<reference evidence="4 5" key="1">
    <citation type="submission" date="2018-07" db="EMBL/GenBank/DDBJ databases">
        <title>Genomic Encyclopedia of Type Strains, Phase IV (KMG-IV): sequencing the most valuable type-strain genomes for metagenomic binning, comparative biology and taxonomic classification.</title>
        <authorList>
            <person name="Goeker M."/>
        </authorList>
    </citation>
    <scope>NUCLEOTIDE SEQUENCE [LARGE SCALE GENOMIC DNA]</scope>
    <source>
        <strain evidence="4 5">DSM 25281</strain>
    </source>
</reference>
<evidence type="ECO:0000256" key="3">
    <source>
        <dbReference type="ARBA" id="ARBA00022842"/>
    </source>
</evidence>
<dbReference type="OrthoDB" id="9786940at2"/>
<keyword evidence="2" id="KW-0479">Metal-binding</keyword>
<dbReference type="RefSeq" id="WP_114744734.1">
    <property type="nucleotide sequence ID" value="NZ_QQAY01000002.1"/>
</dbReference>
<evidence type="ECO:0000256" key="2">
    <source>
        <dbReference type="ARBA" id="ARBA00022723"/>
    </source>
</evidence>
<evidence type="ECO:0000256" key="1">
    <source>
        <dbReference type="ARBA" id="ARBA00001946"/>
    </source>
</evidence>
<evidence type="ECO:0000313" key="4">
    <source>
        <dbReference type="EMBL" id="RDI45937.1"/>
    </source>
</evidence>
<sequence>MQHFSYLSDEERVQLFYKEPQPFSKDSPKELLAYSLGAALYMPGTRDSIANDILSGKYLKGRHEGLSTIVICLEDSISDSEIDSAEWNLVHQIQELTQSVERGSFRQSEIPLLFIRVRTFKQVVVLLERLGDMARNLLCGFVFPKFTPENGRLFLETLEEMNNQYQLNLYAMPILESPEIIFKEKRMETLLEIKSILDSYTNILNVRIGATDFSGLFGIRRNKDTTIYDIAVIRDCISDIINIFGRSSSQYVISGPVWEYFQGGERILKPQIRQTPFEASYGRTGFNMRAEMIERFEDGLIHEVLLDKANGLVGKTIIHPSHIKVVQAMNVVTLEEYLDAMAILNQEENVNGVIKSHYSNKMNEIKPHYNWAQVVLRKSHIFGVLQDGQTFIDLLGVKREQNVYL</sequence>
<dbReference type="GO" id="GO:0016829">
    <property type="term" value="F:lyase activity"/>
    <property type="evidence" value="ECO:0007669"/>
    <property type="project" value="UniProtKB-KW"/>
</dbReference>
<comment type="caution">
    <text evidence="4">The sequence shown here is derived from an EMBL/GenBank/DDBJ whole genome shotgun (WGS) entry which is preliminary data.</text>
</comment>
<dbReference type="InterPro" id="IPR015813">
    <property type="entry name" value="Pyrv/PenolPyrv_kinase-like_dom"/>
</dbReference>
<comment type="cofactor">
    <cofactor evidence="1">
        <name>Mg(2+)</name>
        <dbReference type="ChEBI" id="CHEBI:18420"/>
    </cofactor>
</comment>
<keyword evidence="5" id="KW-1185">Reference proteome</keyword>
<dbReference type="Gene3D" id="3.20.20.60">
    <property type="entry name" value="Phosphoenolpyruvate-binding domains"/>
    <property type="match status" value="1"/>
</dbReference>
<protein>
    <submittedName>
        <fullName evidence="4">Citrate lyase beta subunit</fullName>
    </submittedName>
</protein>
<dbReference type="Proteomes" id="UP000255326">
    <property type="component" value="Unassembled WGS sequence"/>
</dbReference>
<accession>A0A370GQH7</accession>
<dbReference type="EMBL" id="QQAY01000002">
    <property type="protein sequence ID" value="RDI45937.1"/>
    <property type="molecule type" value="Genomic_DNA"/>
</dbReference>
<dbReference type="PANTHER" id="PTHR32308:SF10">
    <property type="entry name" value="CITRATE LYASE SUBUNIT BETA"/>
    <property type="match status" value="1"/>
</dbReference>
<gene>
    <name evidence="4" type="ORF">DFR59_102574</name>
</gene>
<dbReference type="PANTHER" id="PTHR32308">
    <property type="entry name" value="LYASE BETA SUBUNIT, PUTATIVE (AFU_ORTHOLOGUE AFUA_4G13030)-RELATED"/>
    <property type="match status" value="1"/>
</dbReference>
<keyword evidence="3" id="KW-0460">Magnesium</keyword>
<organism evidence="4 5">
    <name type="scientific">Falsibacillus pallidus</name>
    <dbReference type="NCBI Taxonomy" id="493781"/>
    <lineage>
        <taxon>Bacteria</taxon>
        <taxon>Bacillati</taxon>
        <taxon>Bacillota</taxon>
        <taxon>Bacilli</taxon>
        <taxon>Bacillales</taxon>
        <taxon>Bacillaceae</taxon>
        <taxon>Falsibacillus</taxon>
    </lineage>
</organism>
<dbReference type="AlphaFoldDB" id="A0A370GQH7"/>
<dbReference type="GO" id="GO:0000287">
    <property type="term" value="F:magnesium ion binding"/>
    <property type="evidence" value="ECO:0007669"/>
    <property type="project" value="TreeGrafter"/>
</dbReference>
<dbReference type="InterPro" id="IPR040442">
    <property type="entry name" value="Pyrv_kinase-like_dom_sf"/>
</dbReference>
<keyword evidence="4" id="KW-0456">Lyase</keyword>
<dbReference type="GO" id="GO:0006107">
    <property type="term" value="P:oxaloacetate metabolic process"/>
    <property type="evidence" value="ECO:0007669"/>
    <property type="project" value="TreeGrafter"/>
</dbReference>
<evidence type="ECO:0000313" key="5">
    <source>
        <dbReference type="Proteomes" id="UP000255326"/>
    </source>
</evidence>
<dbReference type="SUPFAM" id="SSF51621">
    <property type="entry name" value="Phosphoenolpyruvate/pyruvate domain"/>
    <property type="match status" value="1"/>
</dbReference>
<dbReference type="InterPro" id="IPR039480">
    <property type="entry name" value="C-C_Bond_Lyase-like"/>
</dbReference>
<dbReference type="Pfam" id="PF15617">
    <property type="entry name" value="C-C_Bond_Lyase"/>
    <property type="match status" value="1"/>
</dbReference>
<name>A0A370GQH7_9BACI</name>